<accession>A0A0B1SYN6</accession>
<organism evidence="1 2">
    <name type="scientific">Oesophagostomum dentatum</name>
    <name type="common">Nodular worm</name>
    <dbReference type="NCBI Taxonomy" id="61180"/>
    <lineage>
        <taxon>Eukaryota</taxon>
        <taxon>Metazoa</taxon>
        <taxon>Ecdysozoa</taxon>
        <taxon>Nematoda</taxon>
        <taxon>Chromadorea</taxon>
        <taxon>Rhabditida</taxon>
        <taxon>Rhabditina</taxon>
        <taxon>Rhabditomorpha</taxon>
        <taxon>Strongyloidea</taxon>
        <taxon>Strongylidae</taxon>
        <taxon>Oesophagostomum</taxon>
    </lineage>
</organism>
<keyword evidence="2" id="KW-1185">Reference proteome</keyword>
<sequence length="82" mass="9008">MFLAFHLAAIVPPVIFYTKQVLIVVGLSRSSFSHPEKCTSTVYKNPIAIKSRDETTTMQSPLMGVEIRLSSSPSTSEPSTHL</sequence>
<evidence type="ECO:0000313" key="2">
    <source>
        <dbReference type="Proteomes" id="UP000053660"/>
    </source>
</evidence>
<proteinExistence type="predicted"/>
<dbReference type="Proteomes" id="UP000053660">
    <property type="component" value="Unassembled WGS sequence"/>
</dbReference>
<protein>
    <submittedName>
        <fullName evidence="1">Uncharacterized protein</fullName>
    </submittedName>
</protein>
<gene>
    <name evidence="1" type="ORF">OESDEN_09734</name>
</gene>
<dbReference type="AlphaFoldDB" id="A0A0B1SYN6"/>
<reference evidence="1 2" key="1">
    <citation type="submission" date="2014-03" db="EMBL/GenBank/DDBJ databases">
        <title>Draft genome of the hookworm Oesophagostomum dentatum.</title>
        <authorList>
            <person name="Mitreva M."/>
        </authorList>
    </citation>
    <scope>NUCLEOTIDE SEQUENCE [LARGE SCALE GENOMIC DNA]</scope>
    <source>
        <strain evidence="1 2">OD-Hann</strain>
    </source>
</reference>
<name>A0A0B1SYN6_OESDE</name>
<evidence type="ECO:0000313" key="1">
    <source>
        <dbReference type="EMBL" id="KHJ90423.1"/>
    </source>
</evidence>
<dbReference type="EMBL" id="KN553026">
    <property type="protein sequence ID" value="KHJ90423.1"/>
    <property type="molecule type" value="Genomic_DNA"/>
</dbReference>